<evidence type="ECO:0000313" key="2">
    <source>
        <dbReference type="EMBL" id="GAL85003.1"/>
    </source>
</evidence>
<proteinExistence type="predicted"/>
<organism evidence="2 3">
    <name type="scientific">Sporocytophaga myxococcoides</name>
    <dbReference type="NCBI Taxonomy" id="153721"/>
    <lineage>
        <taxon>Bacteria</taxon>
        <taxon>Pseudomonadati</taxon>
        <taxon>Bacteroidota</taxon>
        <taxon>Cytophagia</taxon>
        <taxon>Cytophagales</taxon>
        <taxon>Cytophagaceae</taxon>
        <taxon>Sporocytophaga</taxon>
    </lineage>
</organism>
<dbReference type="InterPro" id="IPR004017">
    <property type="entry name" value="Cys_rich_dom"/>
</dbReference>
<keyword evidence="3" id="KW-1185">Reference proteome</keyword>
<sequence>MRAVEVNLFVPCSVNHFFPKTGFNTIRLLEHLGCKVHFKENQKCCGLPFLNRGAFDDAMEFGVKFLEENSASVNYTVIPSGACLNMVRNNYKLFFDSSSHRNDYKNARKKTFELSEFIVNVLKVESLKGANFSARAVYHDSCTALNFCQIKDAPRTLLKCINGLELLNFKESSCCGFGANFSLCSSKASENILAKKVEEALVMNADYIISTDYSCLSHYAEYINKIRKPLKVIHLADILAESLLIAQ</sequence>
<reference evidence="2 3" key="1">
    <citation type="submission" date="2014-09" db="EMBL/GenBank/DDBJ databases">
        <title>Sporocytophaga myxococcoides PG-01 genome sequencing.</title>
        <authorList>
            <person name="Liu L."/>
            <person name="Gao P.J."/>
            <person name="Chen G.J."/>
            <person name="Wang L.S."/>
        </authorList>
    </citation>
    <scope>NUCLEOTIDE SEQUENCE [LARGE SCALE GENOMIC DNA]</scope>
    <source>
        <strain evidence="2 3">PG-01</strain>
    </source>
</reference>
<protein>
    <submittedName>
        <fullName evidence="2">Fe-S oxidoreductase</fullName>
    </submittedName>
</protein>
<evidence type="ECO:0000313" key="3">
    <source>
        <dbReference type="Proteomes" id="UP000030185"/>
    </source>
</evidence>
<dbReference type="GO" id="GO:0016491">
    <property type="term" value="F:oxidoreductase activity"/>
    <property type="evidence" value="ECO:0007669"/>
    <property type="project" value="UniProtKB-ARBA"/>
</dbReference>
<dbReference type="PANTHER" id="PTHR30296">
    <property type="entry name" value="UNCHARACTERIZED PROTEIN YKGE"/>
    <property type="match status" value="1"/>
</dbReference>
<feature type="domain" description="Cysteine-rich" evidence="1">
    <location>
        <begin position="137"/>
        <end position="217"/>
    </location>
</feature>
<evidence type="ECO:0000259" key="1">
    <source>
        <dbReference type="Pfam" id="PF02754"/>
    </source>
</evidence>
<dbReference type="OrthoDB" id="9770306at2"/>
<feature type="domain" description="Cysteine-rich" evidence="1">
    <location>
        <begin position="6"/>
        <end position="87"/>
    </location>
</feature>
<accession>A0A098LFX8</accession>
<dbReference type="Pfam" id="PF02754">
    <property type="entry name" value="CCG"/>
    <property type="match status" value="2"/>
</dbReference>
<dbReference type="eggNOG" id="COG0247">
    <property type="taxonomic scope" value="Bacteria"/>
</dbReference>
<dbReference type="EMBL" id="BBLT01000004">
    <property type="protein sequence ID" value="GAL85003.1"/>
    <property type="molecule type" value="Genomic_DNA"/>
</dbReference>
<dbReference type="PANTHER" id="PTHR30296:SF0">
    <property type="entry name" value="LACTATE UTILIZATION PROTEIN A"/>
    <property type="match status" value="1"/>
</dbReference>
<gene>
    <name evidence="2" type="ORF">MYP_2231</name>
</gene>
<dbReference type="RefSeq" id="WP_045462917.1">
    <property type="nucleotide sequence ID" value="NZ_BBLT01000004.1"/>
</dbReference>
<dbReference type="GO" id="GO:0005829">
    <property type="term" value="C:cytosol"/>
    <property type="evidence" value="ECO:0007669"/>
    <property type="project" value="TreeGrafter"/>
</dbReference>
<dbReference type="Proteomes" id="UP000030185">
    <property type="component" value="Unassembled WGS sequence"/>
</dbReference>
<name>A0A098LFX8_9BACT</name>
<dbReference type="STRING" id="153721.MYP_2231"/>
<comment type="caution">
    <text evidence="2">The sequence shown here is derived from an EMBL/GenBank/DDBJ whole genome shotgun (WGS) entry which is preliminary data.</text>
</comment>
<dbReference type="AlphaFoldDB" id="A0A098LFX8"/>